<evidence type="ECO:0000256" key="2">
    <source>
        <dbReference type="ARBA" id="ARBA00023122"/>
    </source>
</evidence>
<dbReference type="Gene3D" id="3.30.465.10">
    <property type="match status" value="1"/>
</dbReference>
<dbReference type="GO" id="GO:0005886">
    <property type="term" value="C:plasma membrane"/>
    <property type="evidence" value="ECO:0007669"/>
    <property type="project" value="TreeGrafter"/>
</dbReference>
<reference evidence="4" key="1">
    <citation type="submission" date="2018-06" db="EMBL/GenBank/DDBJ databases">
        <authorList>
            <person name="Zhirakovskaya E."/>
        </authorList>
    </citation>
    <scope>NUCLEOTIDE SEQUENCE</scope>
</reference>
<dbReference type="EMBL" id="UOFW01000117">
    <property type="protein sequence ID" value="VAX04986.1"/>
    <property type="molecule type" value="Genomic_DNA"/>
</dbReference>
<evidence type="ECO:0000259" key="3">
    <source>
        <dbReference type="PROSITE" id="PS51371"/>
    </source>
</evidence>
<dbReference type="PANTHER" id="PTHR22777">
    <property type="entry name" value="HEMOLYSIN-RELATED"/>
    <property type="match status" value="1"/>
</dbReference>
<dbReference type="InterPro" id="IPR046342">
    <property type="entry name" value="CBS_dom_sf"/>
</dbReference>
<proteinExistence type="predicted"/>
<dbReference type="CDD" id="cd04590">
    <property type="entry name" value="CBS_pair_CorC_HlyC_assoc"/>
    <property type="match status" value="1"/>
</dbReference>
<dbReference type="Gene3D" id="3.10.580.10">
    <property type="entry name" value="CBS-domain"/>
    <property type="match status" value="1"/>
</dbReference>
<dbReference type="SMART" id="SM01091">
    <property type="entry name" value="CorC_HlyC"/>
    <property type="match status" value="1"/>
</dbReference>
<dbReference type="Pfam" id="PF03471">
    <property type="entry name" value="CorC_HlyC"/>
    <property type="match status" value="1"/>
</dbReference>
<dbReference type="SUPFAM" id="SSF56176">
    <property type="entry name" value="FAD-binding/transporter-associated domain-like"/>
    <property type="match status" value="1"/>
</dbReference>
<name>A0A3B1AGJ7_9ZZZZ</name>
<keyword evidence="2" id="KW-0129">CBS domain</keyword>
<dbReference type="InterPro" id="IPR000644">
    <property type="entry name" value="CBS_dom"/>
</dbReference>
<feature type="domain" description="CBS" evidence="3">
    <location>
        <begin position="173"/>
        <end position="233"/>
    </location>
</feature>
<organism evidence="4">
    <name type="scientific">hydrothermal vent metagenome</name>
    <dbReference type="NCBI Taxonomy" id="652676"/>
    <lineage>
        <taxon>unclassified sequences</taxon>
        <taxon>metagenomes</taxon>
        <taxon>ecological metagenomes</taxon>
    </lineage>
</organism>
<dbReference type="InterPro" id="IPR044751">
    <property type="entry name" value="Ion_transp-like_CBS"/>
</dbReference>
<keyword evidence="1" id="KW-0677">Repeat</keyword>
<dbReference type="GO" id="GO:0050660">
    <property type="term" value="F:flavin adenine dinucleotide binding"/>
    <property type="evidence" value="ECO:0007669"/>
    <property type="project" value="InterPro"/>
</dbReference>
<dbReference type="FunFam" id="3.10.580.10:FF:000002">
    <property type="entry name" value="Magnesium/cobalt efflux protein CorC"/>
    <property type="match status" value="1"/>
</dbReference>
<dbReference type="Pfam" id="PF00571">
    <property type="entry name" value="CBS"/>
    <property type="match status" value="2"/>
</dbReference>
<accession>A0A3B1AGJ7</accession>
<gene>
    <name evidence="4" type="ORF">MNBD_ALPHA03-1107</name>
</gene>
<dbReference type="SUPFAM" id="SSF54631">
    <property type="entry name" value="CBS-domain pair"/>
    <property type="match status" value="1"/>
</dbReference>
<dbReference type="InterPro" id="IPR005170">
    <property type="entry name" value="Transptr-assoc_dom"/>
</dbReference>
<dbReference type="AlphaFoldDB" id="A0A3B1AGJ7"/>
<dbReference type="SMART" id="SM00116">
    <property type="entry name" value="CBS"/>
    <property type="match status" value="2"/>
</dbReference>
<dbReference type="PANTHER" id="PTHR22777:SF27">
    <property type="entry name" value="MAGNESIUM AND COBALT EFFLUX PROTEIN CORC"/>
    <property type="match status" value="1"/>
</dbReference>
<protein>
    <submittedName>
        <fullName evidence="4">Magnesium and cobalt efflux protein CorC</fullName>
    </submittedName>
</protein>
<dbReference type="PROSITE" id="PS51371">
    <property type="entry name" value="CBS"/>
    <property type="match status" value="2"/>
</dbReference>
<evidence type="ECO:0000313" key="4">
    <source>
        <dbReference type="EMBL" id="VAX04986.1"/>
    </source>
</evidence>
<sequence>MNTENNSAENNAVEEKSVENIIGDEPPSQEKAGFLNWFKGLCVALIPGLGSDKGGDDTLKESLEEVIDELENEQSSFGEEERSIITNTLAFRNKRVDDIMVPRTDIIAIDASASFEEVMDVFIKGTTSRLPVYRATLDEVIAMVHIKDAFRELASIKAGNNADDMEATTLRSIQRPILFVPPSMKLFDLLTKMQATHIHMAVVVDEYGGTDGLLTIEDLVEQIVGDIEDEHDEAEEELLRELQGGDLVADARLSIETLEGFLGLDLLSDDQDDDVDTLGGLLFTIAGYIPKVGEIIKDKNGLNYEILAGDARSIKTVLIKRQDLAQSLIKNVEKNTVLSDDKSKQTVQ</sequence>
<evidence type="ECO:0000256" key="1">
    <source>
        <dbReference type="ARBA" id="ARBA00022737"/>
    </source>
</evidence>
<dbReference type="InterPro" id="IPR036318">
    <property type="entry name" value="FAD-bd_PCMH-like_sf"/>
</dbReference>
<dbReference type="InterPro" id="IPR016169">
    <property type="entry name" value="FAD-bd_PCMH_sub2"/>
</dbReference>
<feature type="domain" description="CBS" evidence="3">
    <location>
        <begin position="100"/>
        <end position="165"/>
    </location>
</feature>